<evidence type="ECO:0000256" key="2">
    <source>
        <dbReference type="PIRSR" id="PIRSR000097-1"/>
    </source>
</evidence>
<dbReference type="GO" id="GO:0016616">
    <property type="term" value="F:oxidoreductase activity, acting on the CH-OH group of donors, NAD or NADP as acceptor"/>
    <property type="evidence" value="ECO:0007669"/>
    <property type="project" value="UniProtKB-ARBA"/>
</dbReference>
<dbReference type="InterPro" id="IPR020471">
    <property type="entry name" value="AKR"/>
</dbReference>
<evidence type="ECO:0000256" key="3">
    <source>
        <dbReference type="PIRSR" id="PIRSR000097-2"/>
    </source>
</evidence>
<name>A0A437AIT6_9MICR</name>
<organism evidence="6 7">
    <name type="scientific">Tubulinosema ratisbonensis</name>
    <dbReference type="NCBI Taxonomy" id="291195"/>
    <lineage>
        <taxon>Eukaryota</taxon>
        <taxon>Fungi</taxon>
        <taxon>Fungi incertae sedis</taxon>
        <taxon>Microsporidia</taxon>
        <taxon>Tubulinosematoidea</taxon>
        <taxon>Tubulinosematidae</taxon>
        <taxon>Tubulinosema</taxon>
    </lineage>
</organism>
<dbReference type="InterPro" id="IPR018170">
    <property type="entry name" value="Aldo/ket_reductase_CS"/>
</dbReference>
<feature type="active site" description="Proton donor" evidence="2">
    <location>
        <position position="52"/>
    </location>
</feature>
<sequence>MLAQKTVQLNNGRTMPLVGLGTWQIRKYDDVKLALNNAIDLGYRHIDTAFKYKNEKEIGEALKEIFESKKIKREDLFITTKLHQIFHKNVKEGLKRSLEALQLDYVDLYMIHWPVSFKLNPSSDYEMESDFDEKEHELDDYDVISLWKELEKLVESGQVKALGMCNHGIKNTELILKHCKIKPAVAQIEFHPYLQQPHLVDFYKNNGIAIMGHSCLAGGFNPGDKPRIMDDKVIKDVAKRNDMTVFQVILSYAVQNDIGVIPKAIEKNWQSENLKLKELSENDLKMLKSIDMNYRFSDHPLYGPERFS</sequence>
<feature type="binding site" evidence="3">
    <location>
        <position position="112"/>
    </location>
    <ligand>
        <name>substrate</name>
    </ligand>
</feature>
<dbReference type="SUPFAM" id="SSF51430">
    <property type="entry name" value="NAD(P)-linked oxidoreductase"/>
    <property type="match status" value="1"/>
</dbReference>
<feature type="domain" description="NADP-dependent oxidoreductase" evidence="5">
    <location>
        <begin position="18"/>
        <end position="291"/>
    </location>
</feature>
<dbReference type="VEuPathDB" id="MicrosporidiaDB:TUBRATIS_25070"/>
<protein>
    <submittedName>
        <fullName evidence="6">Aldo-keto reductase</fullName>
    </submittedName>
</protein>
<evidence type="ECO:0000256" key="1">
    <source>
        <dbReference type="ARBA" id="ARBA00023002"/>
    </source>
</evidence>
<evidence type="ECO:0000313" key="6">
    <source>
        <dbReference type="EMBL" id="RVD91054.1"/>
    </source>
</evidence>
<keyword evidence="1" id="KW-0560">Oxidoreductase</keyword>
<dbReference type="InterPro" id="IPR023210">
    <property type="entry name" value="NADP_OxRdtase_dom"/>
</dbReference>
<dbReference type="Proteomes" id="UP000282876">
    <property type="component" value="Unassembled WGS sequence"/>
</dbReference>
<dbReference type="Pfam" id="PF00248">
    <property type="entry name" value="Aldo_ket_red"/>
    <property type="match status" value="1"/>
</dbReference>
<dbReference type="STRING" id="291195.A0A437AIT6"/>
<reference evidence="6 7" key="1">
    <citation type="submission" date="2018-10" db="EMBL/GenBank/DDBJ databases">
        <title>Draft genome sequence of the microsporidian Tubulinosema ratisbonensis.</title>
        <authorList>
            <person name="Polonais V."/>
            <person name="Peyretaillade E."/>
            <person name="Niehus S."/>
            <person name="Wawrzyniak I."/>
            <person name="Franchet A."/>
            <person name="Gaspin C."/>
            <person name="Reichstadt M."/>
            <person name="Belser C."/>
            <person name="Labadie K."/>
            <person name="Delbac F."/>
            <person name="Ferrandon D."/>
        </authorList>
    </citation>
    <scope>NUCLEOTIDE SEQUENCE [LARGE SCALE GENOMIC DNA]</scope>
    <source>
        <strain evidence="6 7">Franzen</strain>
    </source>
</reference>
<evidence type="ECO:0000313" key="7">
    <source>
        <dbReference type="Proteomes" id="UP000282876"/>
    </source>
</evidence>
<feature type="site" description="Lowers pKa of active site Tyr" evidence="4">
    <location>
        <position position="81"/>
    </location>
</feature>
<gene>
    <name evidence="6" type="ORF">TUBRATIS_25070</name>
</gene>
<keyword evidence="7" id="KW-1185">Reference proteome</keyword>
<accession>A0A437AIT6</accession>
<dbReference type="AlphaFoldDB" id="A0A437AIT6"/>
<dbReference type="OrthoDB" id="2190672at2759"/>
<dbReference type="Gene3D" id="3.20.20.100">
    <property type="entry name" value="NADP-dependent oxidoreductase domain"/>
    <property type="match status" value="1"/>
</dbReference>
<comment type="caution">
    <text evidence="6">The sequence shown here is derived from an EMBL/GenBank/DDBJ whole genome shotgun (WGS) entry which is preliminary data.</text>
</comment>
<dbReference type="CDD" id="cd19071">
    <property type="entry name" value="AKR_AKR1-5-like"/>
    <property type="match status" value="1"/>
</dbReference>
<dbReference type="EMBL" id="RCSS01000666">
    <property type="protein sequence ID" value="RVD91054.1"/>
    <property type="molecule type" value="Genomic_DNA"/>
</dbReference>
<dbReference type="InterPro" id="IPR036812">
    <property type="entry name" value="NAD(P)_OxRdtase_dom_sf"/>
</dbReference>
<dbReference type="PANTHER" id="PTHR11732">
    <property type="entry name" value="ALDO/KETO REDUCTASE"/>
    <property type="match status" value="1"/>
</dbReference>
<evidence type="ECO:0000256" key="4">
    <source>
        <dbReference type="PIRSR" id="PIRSR000097-3"/>
    </source>
</evidence>
<dbReference type="FunFam" id="3.20.20.100:FF:000002">
    <property type="entry name" value="2,5-diketo-D-gluconic acid reductase A"/>
    <property type="match status" value="1"/>
</dbReference>
<proteinExistence type="predicted"/>
<evidence type="ECO:0000259" key="5">
    <source>
        <dbReference type="Pfam" id="PF00248"/>
    </source>
</evidence>
<dbReference type="PROSITE" id="PS00798">
    <property type="entry name" value="ALDOKETO_REDUCTASE_1"/>
    <property type="match status" value="1"/>
</dbReference>
<dbReference type="PRINTS" id="PR00069">
    <property type="entry name" value="ALDKETRDTASE"/>
</dbReference>
<dbReference type="PIRSF" id="PIRSF000097">
    <property type="entry name" value="AKR"/>
    <property type="match status" value="1"/>
</dbReference>